<dbReference type="InterPro" id="IPR001610">
    <property type="entry name" value="PAC"/>
</dbReference>
<dbReference type="PROSITE" id="PS50883">
    <property type="entry name" value="EAL"/>
    <property type="match status" value="1"/>
</dbReference>
<dbReference type="CDD" id="cd01948">
    <property type="entry name" value="EAL"/>
    <property type="match status" value="1"/>
</dbReference>
<organism evidence="6 7">
    <name type="scientific">Actinomarinicola tropica</name>
    <dbReference type="NCBI Taxonomy" id="2789776"/>
    <lineage>
        <taxon>Bacteria</taxon>
        <taxon>Bacillati</taxon>
        <taxon>Actinomycetota</taxon>
        <taxon>Acidimicrobiia</taxon>
        <taxon>Acidimicrobiales</taxon>
        <taxon>Iamiaceae</taxon>
        <taxon>Actinomarinicola</taxon>
    </lineage>
</organism>
<dbReference type="RefSeq" id="WP_153759034.1">
    <property type="nucleotide sequence ID" value="NZ_CP045851.1"/>
</dbReference>
<feature type="domain" description="EAL" evidence="4">
    <location>
        <begin position="505"/>
        <end position="760"/>
    </location>
</feature>
<dbReference type="SMART" id="SM00052">
    <property type="entry name" value="EAL"/>
    <property type="match status" value="1"/>
</dbReference>
<feature type="domain" description="GGDEF" evidence="5">
    <location>
        <begin position="367"/>
        <end position="499"/>
    </location>
</feature>
<feature type="transmembrane region" description="Helical" evidence="1">
    <location>
        <begin position="12"/>
        <end position="31"/>
    </location>
</feature>
<reference evidence="6 7" key="1">
    <citation type="submission" date="2019-11" db="EMBL/GenBank/DDBJ databases">
        <authorList>
            <person name="He Y."/>
        </authorList>
    </citation>
    <scope>NUCLEOTIDE SEQUENCE [LARGE SCALE GENOMIC DNA]</scope>
    <source>
        <strain evidence="6 7">SCSIO 58843</strain>
    </source>
</reference>
<dbReference type="PROSITE" id="PS50113">
    <property type="entry name" value="PAC"/>
    <property type="match status" value="2"/>
</dbReference>
<dbReference type="InterPro" id="IPR000014">
    <property type="entry name" value="PAS"/>
</dbReference>
<name>A0A5Q2RKI6_9ACTN</name>
<dbReference type="Pfam" id="PF00990">
    <property type="entry name" value="GGDEF"/>
    <property type="match status" value="1"/>
</dbReference>
<dbReference type="Pfam" id="PF08447">
    <property type="entry name" value="PAS_3"/>
    <property type="match status" value="1"/>
</dbReference>
<gene>
    <name evidence="6" type="ORF">GH723_07270</name>
</gene>
<dbReference type="PANTHER" id="PTHR44757">
    <property type="entry name" value="DIGUANYLATE CYCLASE DGCP"/>
    <property type="match status" value="1"/>
</dbReference>
<feature type="domain" description="PAS" evidence="2">
    <location>
        <begin position="91"/>
        <end position="129"/>
    </location>
</feature>
<dbReference type="PROSITE" id="PS50112">
    <property type="entry name" value="PAS"/>
    <property type="match status" value="2"/>
</dbReference>
<evidence type="ECO:0000313" key="7">
    <source>
        <dbReference type="Proteomes" id="UP000334019"/>
    </source>
</evidence>
<evidence type="ECO:0000259" key="2">
    <source>
        <dbReference type="PROSITE" id="PS50112"/>
    </source>
</evidence>
<protein>
    <submittedName>
        <fullName evidence="6">EAL domain-containing protein</fullName>
    </submittedName>
</protein>
<dbReference type="InterPro" id="IPR029787">
    <property type="entry name" value="Nucleotide_cyclase"/>
</dbReference>
<dbReference type="SUPFAM" id="SSF55785">
    <property type="entry name" value="PYP-like sensor domain (PAS domain)"/>
    <property type="match status" value="2"/>
</dbReference>
<dbReference type="InterPro" id="IPR013655">
    <property type="entry name" value="PAS_fold_3"/>
</dbReference>
<feature type="domain" description="PAC" evidence="3">
    <location>
        <begin position="154"/>
        <end position="207"/>
    </location>
</feature>
<dbReference type="Gene3D" id="3.30.70.270">
    <property type="match status" value="1"/>
</dbReference>
<dbReference type="CDD" id="cd00130">
    <property type="entry name" value="PAS"/>
    <property type="match status" value="2"/>
</dbReference>
<feature type="domain" description="PAC" evidence="3">
    <location>
        <begin position="283"/>
        <end position="335"/>
    </location>
</feature>
<dbReference type="AlphaFoldDB" id="A0A5Q2RKI6"/>
<dbReference type="NCBIfam" id="TIGR00229">
    <property type="entry name" value="sensory_box"/>
    <property type="match status" value="2"/>
</dbReference>
<dbReference type="InterPro" id="IPR035965">
    <property type="entry name" value="PAS-like_dom_sf"/>
</dbReference>
<dbReference type="InterPro" id="IPR043128">
    <property type="entry name" value="Rev_trsase/Diguanyl_cyclase"/>
</dbReference>
<dbReference type="CDD" id="cd01949">
    <property type="entry name" value="GGDEF"/>
    <property type="match status" value="1"/>
</dbReference>
<dbReference type="NCBIfam" id="TIGR00254">
    <property type="entry name" value="GGDEF"/>
    <property type="match status" value="1"/>
</dbReference>
<dbReference type="SUPFAM" id="SSF55073">
    <property type="entry name" value="Nucleotide cyclase"/>
    <property type="match status" value="1"/>
</dbReference>
<keyword evidence="1" id="KW-0472">Membrane</keyword>
<dbReference type="Gene3D" id="3.20.20.450">
    <property type="entry name" value="EAL domain"/>
    <property type="match status" value="1"/>
</dbReference>
<dbReference type="Pfam" id="PF00563">
    <property type="entry name" value="EAL"/>
    <property type="match status" value="1"/>
</dbReference>
<dbReference type="PROSITE" id="PS50887">
    <property type="entry name" value="GGDEF"/>
    <property type="match status" value="1"/>
</dbReference>
<dbReference type="EMBL" id="CP045851">
    <property type="protein sequence ID" value="QGG94926.1"/>
    <property type="molecule type" value="Genomic_DNA"/>
</dbReference>
<dbReference type="SMART" id="SM00267">
    <property type="entry name" value="GGDEF"/>
    <property type="match status" value="1"/>
</dbReference>
<keyword evidence="1" id="KW-0812">Transmembrane</keyword>
<keyword evidence="1" id="KW-1133">Transmembrane helix</keyword>
<dbReference type="InterPro" id="IPR035919">
    <property type="entry name" value="EAL_sf"/>
</dbReference>
<dbReference type="InterPro" id="IPR000700">
    <property type="entry name" value="PAS-assoc_C"/>
</dbReference>
<evidence type="ECO:0000259" key="3">
    <source>
        <dbReference type="PROSITE" id="PS50113"/>
    </source>
</evidence>
<dbReference type="InterPro" id="IPR052155">
    <property type="entry name" value="Biofilm_reg_signaling"/>
</dbReference>
<dbReference type="InterPro" id="IPR000160">
    <property type="entry name" value="GGDEF_dom"/>
</dbReference>
<dbReference type="InterPro" id="IPR001633">
    <property type="entry name" value="EAL_dom"/>
</dbReference>
<sequence>MKGRVRMGRPEQLAMRTAIAFAAAAAGWILFSDLVLDRVVGIRFDGRTDALKGLAFVSVVSVFLYWLVLRNNRTVIGLADRLAHQAAIDARLFRSSPEAMWVYDADTLELVEVNDTFVAATGYSRADLLRMRVPDLTLESERPAVERIARTSGLIGEPQVLLQVLKDGAHRWVEITSHAIDVEGRRARLAVGRDVTEQRLAAEALRASERRLAGILASMQEMAFSVDMQERRITYLNEVAAELLGRPTDELLMSLAEFVDLVVPEDRERLRATLGDVVEKGWAETEIRLRSAAGGTRTLRLKGTAVVAADGTITQVDGIATDLTHRQELEELVHHQRSFDQLTGLPVRRSFIEAVDAAVSVGPHLEPPAILAMFDLDRFADINEAAGHDAGDHVLCRVAERLQALVEPGMVAARVGGDEFALFCPAGLTSAQQLGARLRSTIEGLVSLDGYEFFVSLGVGLAVAEPSSTADDLLRNAHLAMSAAKARTSGVEVYSPSHHVQAVDRVRAEGDLRRALSEDRLLAVYQPEVDVRTGRMIGAEALIRWDHPERGLVAAGEFIAEAERSNLIIEVGDLMLRRALEQAAHWHDVHGPAAPIVWVNLSRRELDDPAVVDRVRQAIDAAGVPVHLVGIEVTETAFVDEGGTATESLAGLAAMGVRLALDDFGTGWSSLKSLKSFPLSVVKIDSSFVGNVASASRDRKIVQAIIGMAHGMSMSTIAEGVETHEQLEALAALGADRAQGYLLARPEPASVIDDLLDAGGVVEVMRDRPRLPRIVGGTQM</sequence>
<dbReference type="Pfam" id="PF13426">
    <property type="entry name" value="PAS_9"/>
    <property type="match status" value="1"/>
</dbReference>
<evidence type="ECO:0000256" key="1">
    <source>
        <dbReference type="SAM" id="Phobius"/>
    </source>
</evidence>
<dbReference type="SUPFAM" id="SSF141868">
    <property type="entry name" value="EAL domain-like"/>
    <property type="match status" value="1"/>
</dbReference>
<evidence type="ECO:0000313" key="6">
    <source>
        <dbReference type="EMBL" id="QGG94926.1"/>
    </source>
</evidence>
<dbReference type="SMART" id="SM00086">
    <property type="entry name" value="PAC"/>
    <property type="match status" value="2"/>
</dbReference>
<evidence type="ECO:0000259" key="5">
    <source>
        <dbReference type="PROSITE" id="PS50887"/>
    </source>
</evidence>
<dbReference type="Gene3D" id="3.30.450.20">
    <property type="entry name" value="PAS domain"/>
    <property type="match status" value="2"/>
</dbReference>
<proteinExistence type="predicted"/>
<feature type="domain" description="PAS" evidence="2">
    <location>
        <begin position="208"/>
        <end position="281"/>
    </location>
</feature>
<dbReference type="KEGG" id="atq:GH723_07270"/>
<dbReference type="SMART" id="SM00091">
    <property type="entry name" value="PAS"/>
    <property type="match status" value="2"/>
</dbReference>
<evidence type="ECO:0000259" key="4">
    <source>
        <dbReference type="PROSITE" id="PS50883"/>
    </source>
</evidence>
<dbReference type="Proteomes" id="UP000334019">
    <property type="component" value="Chromosome"/>
</dbReference>
<keyword evidence="7" id="KW-1185">Reference proteome</keyword>
<accession>A0A5Q2RKI6</accession>
<dbReference type="PANTHER" id="PTHR44757:SF2">
    <property type="entry name" value="BIOFILM ARCHITECTURE MAINTENANCE PROTEIN MBAA"/>
    <property type="match status" value="1"/>
</dbReference>